<comment type="caution">
    <text evidence="1">The sequence shown here is derived from an EMBL/GenBank/DDBJ whole genome shotgun (WGS) entry which is preliminary data.</text>
</comment>
<protein>
    <submittedName>
        <fullName evidence="1">Uncharacterized protein</fullName>
    </submittedName>
</protein>
<dbReference type="Proteomes" id="UP001201163">
    <property type="component" value="Unassembled WGS sequence"/>
</dbReference>
<organism evidence="1 2">
    <name type="scientific">Lactarius akahatsu</name>
    <dbReference type="NCBI Taxonomy" id="416441"/>
    <lineage>
        <taxon>Eukaryota</taxon>
        <taxon>Fungi</taxon>
        <taxon>Dikarya</taxon>
        <taxon>Basidiomycota</taxon>
        <taxon>Agaricomycotina</taxon>
        <taxon>Agaricomycetes</taxon>
        <taxon>Russulales</taxon>
        <taxon>Russulaceae</taxon>
        <taxon>Lactarius</taxon>
    </lineage>
</organism>
<accession>A0AAD4LLE5</accession>
<proteinExistence type="predicted"/>
<gene>
    <name evidence="1" type="ORF">EDB92DRAFT_1815825</name>
</gene>
<dbReference type="EMBL" id="JAKELL010000021">
    <property type="protein sequence ID" value="KAH8992668.1"/>
    <property type="molecule type" value="Genomic_DNA"/>
</dbReference>
<reference evidence="1" key="1">
    <citation type="submission" date="2022-01" db="EMBL/GenBank/DDBJ databases">
        <title>Comparative genomics reveals a dynamic genome evolution in the ectomycorrhizal milk-cap (Lactarius) mushrooms.</title>
        <authorList>
            <consortium name="DOE Joint Genome Institute"/>
            <person name="Lebreton A."/>
            <person name="Tang N."/>
            <person name="Kuo A."/>
            <person name="LaButti K."/>
            <person name="Drula E."/>
            <person name="Barry K."/>
            <person name="Clum A."/>
            <person name="Lipzen A."/>
            <person name="Mousain D."/>
            <person name="Ng V."/>
            <person name="Wang R."/>
            <person name="Wang X."/>
            <person name="Dai Y."/>
            <person name="Henrissat B."/>
            <person name="Grigoriev I.V."/>
            <person name="Guerin-Laguette A."/>
            <person name="Yu F."/>
            <person name="Martin F.M."/>
        </authorList>
    </citation>
    <scope>NUCLEOTIDE SEQUENCE</scope>
    <source>
        <strain evidence="1">QP</strain>
    </source>
</reference>
<keyword evidence="2" id="KW-1185">Reference proteome</keyword>
<evidence type="ECO:0000313" key="2">
    <source>
        <dbReference type="Proteomes" id="UP001201163"/>
    </source>
</evidence>
<dbReference type="AlphaFoldDB" id="A0AAD4LLE5"/>
<name>A0AAD4LLE5_9AGAM</name>
<evidence type="ECO:0000313" key="1">
    <source>
        <dbReference type="EMBL" id="KAH8992668.1"/>
    </source>
</evidence>
<sequence length="112" mass="12968">MSVLTPRARALSFFLPLVAWIGRQPFWTHHKNDEHAFRDPTRGVKFPISNTDASYGREIRPLECLCQQTGNEDVSTCSRIIPARSAKELRPGHNRRRARKYEYRPARTVGFT</sequence>